<evidence type="ECO:0000256" key="3">
    <source>
        <dbReference type="ARBA" id="ARBA00009827"/>
    </source>
</evidence>
<dbReference type="OMA" id="ISSWKMT"/>
<keyword evidence="9" id="KW-0968">Cytoplasmic vesicle</keyword>
<comment type="subunit">
    <text evidence="11">Interacts with NTSR1. Interacts with SORT1. Interacts with SORL1.</text>
</comment>
<keyword evidence="7" id="KW-0732">Signal</keyword>
<dbReference type="Proteomes" id="UP000265140">
    <property type="component" value="Chromosome 19"/>
</dbReference>
<dbReference type="PANTHER" id="PTHR15356:SF0">
    <property type="entry name" value="NEUROTENSIN_NEUROMEDIN N"/>
    <property type="match status" value="1"/>
</dbReference>
<sequence length="182" mass="21255">MEPTALHFSHSENKTECIPGIFYKMQMQLVCVLVVFLTCGVLCSDVEQEQQAMEEELLSSLFTSKMKQSKQSAPYWCVSLANMCRMVTRLVNSGSWREHPFNSEEDLEERLSSLPRALDQLLELQHICRVLQPREVRNGHESLDADQNSDNPLKRKSPYIFKRQVKNAKARRPYILKRRTFY</sequence>
<keyword evidence="13" id="KW-1185">Reference proteome</keyword>
<dbReference type="GeneTree" id="ENSGT00640000091574"/>
<dbReference type="Pfam" id="PF07421">
    <property type="entry name" value="Pro-NT_NN"/>
    <property type="match status" value="1"/>
</dbReference>
<dbReference type="Bgee" id="ENSELUG00000011438">
    <property type="expression patterns" value="Expressed in camera-type eye and 3 other cell types or tissues"/>
</dbReference>
<evidence type="ECO:0000256" key="7">
    <source>
        <dbReference type="ARBA" id="ARBA00022729"/>
    </source>
</evidence>
<keyword evidence="6" id="KW-0165">Cleavage on pair of basic residues</keyword>
<dbReference type="AlphaFoldDB" id="A0A3P8ZWY2"/>
<proteinExistence type="inferred from homology"/>
<evidence type="ECO:0000313" key="13">
    <source>
        <dbReference type="Proteomes" id="UP000265140"/>
    </source>
</evidence>
<name>A0A3P8ZWY2_ESOLU</name>
<organism evidence="12 13">
    <name type="scientific">Esox lucius</name>
    <name type="common">Northern pike</name>
    <dbReference type="NCBI Taxonomy" id="8010"/>
    <lineage>
        <taxon>Eukaryota</taxon>
        <taxon>Metazoa</taxon>
        <taxon>Chordata</taxon>
        <taxon>Craniata</taxon>
        <taxon>Vertebrata</taxon>
        <taxon>Euteleostomi</taxon>
        <taxon>Actinopterygii</taxon>
        <taxon>Neopterygii</taxon>
        <taxon>Teleostei</taxon>
        <taxon>Protacanthopterygii</taxon>
        <taxon>Esociformes</taxon>
        <taxon>Esocidae</taxon>
        <taxon>Esox</taxon>
    </lineage>
</organism>
<evidence type="ECO:0000256" key="10">
    <source>
        <dbReference type="ARBA" id="ARBA00025449"/>
    </source>
</evidence>
<evidence type="ECO:0000256" key="9">
    <source>
        <dbReference type="ARBA" id="ARBA00023329"/>
    </source>
</evidence>
<dbReference type="InterPro" id="IPR008055">
    <property type="entry name" value="NeurotensiN"/>
</dbReference>
<evidence type="ECO:0000256" key="4">
    <source>
        <dbReference type="ARBA" id="ARBA00016213"/>
    </source>
</evidence>
<evidence type="ECO:0000256" key="5">
    <source>
        <dbReference type="ARBA" id="ARBA00022525"/>
    </source>
</evidence>
<reference evidence="13" key="1">
    <citation type="journal article" date="2014" name="PLoS ONE">
        <title>The genome and linkage map of the northern pike (Esox lucius): conserved synteny revealed between the salmonid sister group and the Neoteleostei.</title>
        <authorList>
            <person name="Rondeau E.B."/>
            <person name="Minkley D.R."/>
            <person name="Leong J.S."/>
            <person name="Messmer A.M."/>
            <person name="Jantzen J.R."/>
            <person name="von Schalburg K.R."/>
            <person name="Lemon C."/>
            <person name="Bird N.H."/>
            <person name="Koop B.F."/>
        </authorList>
    </citation>
    <scope>NUCLEOTIDE SEQUENCE</scope>
</reference>
<protein>
    <recommendedName>
        <fullName evidence="4">Neurotensin/neuromedin N</fullName>
    </recommendedName>
</protein>
<dbReference type="InParanoid" id="A0A3P8ZWY2"/>
<reference evidence="12" key="4">
    <citation type="submission" date="2025-09" db="UniProtKB">
        <authorList>
            <consortium name="Ensembl"/>
        </authorList>
    </citation>
    <scope>IDENTIFICATION</scope>
</reference>
<evidence type="ECO:0000256" key="6">
    <source>
        <dbReference type="ARBA" id="ARBA00022685"/>
    </source>
</evidence>
<keyword evidence="5" id="KW-0964">Secreted</keyword>
<keyword evidence="8" id="KW-0838">Vasoactive</keyword>
<evidence type="ECO:0000256" key="2">
    <source>
        <dbReference type="ARBA" id="ARBA00004613"/>
    </source>
</evidence>
<evidence type="ECO:0000256" key="8">
    <source>
        <dbReference type="ARBA" id="ARBA00022858"/>
    </source>
</evidence>
<evidence type="ECO:0000256" key="1">
    <source>
        <dbReference type="ARBA" id="ARBA00004398"/>
    </source>
</evidence>
<accession>A0A3P8ZWY2</accession>
<dbReference type="PRINTS" id="PR01668">
    <property type="entry name" value="NEUROTENSIN"/>
</dbReference>
<comment type="subcellular location">
    <subcellularLocation>
        <location evidence="1">Cytoplasmic vesicle</location>
        <location evidence="1">Secretory vesicle</location>
    </subcellularLocation>
    <subcellularLocation>
        <location evidence="2">Secreted</location>
    </subcellularLocation>
</comment>
<comment type="similarity">
    <text evidence="3">Belongs to the neurotensin family.</text>
</comment>
<comment type="function">
    <text evidence="10">Neurotensin may play an endocrine or paracrine role in the regulation of fat metabolism. It causes contraction of smooth muscle.</text>
</comment>
<dbReference type="GO" id="GO:0097746">
    <property type="term" value="P:blood vessel diameter maintenance"/>
    <property type="evidence" value="ECO:0007669"/>
    <property type="project" value="UniProtKB-KW"/>
</dbReference>
<dbReference type="GO" id="GO:0005576">
    <property type="term" value="C:extracellular region"/>
    <property type="evidence" value="ECO:0007669"/>
    <property type="project" value="UniProtKB-SubCell"/>
</dbReference>
<dbReference type="PANTHER" id="PTHR15356">
    <property type="entry name" value="NEUROTENSIN/NEUROMEDIN N"/>
    <property type="match status" value="1"/>
</dbReference>
<reference evidence="12" key="2">
    <citation type="submission" date="2020-02" db="EMBL/GenBank/DDBJ databases">
        <title>Esox lucius (northern pike) genome, fEsoLuc1, primary haplotype.</title>
        <authorList>
            <person name="Myers G."/>
            <person name="Karagic N."/>
            <person name="Meyer A."/>
            <person name="Pippel M."/>
            <person name="Reichard M."/>
            <person name="Winkler S."/>
            <person name="Tracey A."/>
            <person name="Sims Y."/>
            <person name="Howe K."/>
            <person name="Rhie A."/>
            <person name="Formenti G."/>
            <person name="Durbin R."/>
            <person name="Fedrigo O."/>
            <person name="Jarvis E.D."/>
        </authorList>
    </citation>
    <scope>NUCLEOTIDE SEQUENCE [LARGE SCALE GENOMIC DNA]</scope>
</reference>
<evidence type="ECO:0000313" key="12">
    <source>
        <dbReference type="Ensembl" id="ENSELUP00000033237.3"/>
    </source>
</evidence>
<dbReference type="Ensembl" id="ENSELUT00000001187.3">
    <property type="protein sequence ID" value="ENSELUP00000033237.3"/>
    <property type="gene ID" value="ENSELUG00000011438.3"/>
</dbReference>
<dbReference type="STRING" id="8010.ENSELUP00000033237"/>
<dbReference type="GO" id="GO:0005184">
    <property type="term" value="F:neuropeptide hormone activity"/>
    <property type="evidence" value="ECO:0007669"/>
    <property type="project" value="InterPro"/>
</dbReference>
<reference evidence="12" key="3">
    <citation type="submission" date="2025-08" db="UniProtKB">
        <authorList>
            <consortium name="Ensembl"/>
        </authorList>
    </citation>
    <scope>IDENTIFICATION</scope>
</reference>
<evidence type="ECO:0000256" key="11">
    <source>
        <dbReference type="ARBA" id="ARBA00046937"/>
    </source>
</evidence>
<dbReference type="GO" id="GO:0030133">
    <property type="term" value="C:transport vesicle"/>
    <property type="evidence" value="ECO:0007669"/>
    <property type="project" value="UniProtKB-SubCell"/>
</dbReference>